<keyword evidence="1" id="KW-1133">Transmembrane helix</keyword>
<organism evidence="2">
    <name type="scientific">Cacopsylla melanoneura</name>
    <dbReference type="NCBI Taxonomy" id="428564"/>
    <lineage>
        <taxon>Eukaryota</taxon>
        <taxon>Metazoa</taxon>
        <taxon>Ecdysozoa</taxon>
        <taxon>Arthropoda</taxon>
        <taxon>Hexapoda</taxon>
        <taxon>Insecta</taxon>
        <taxon>Pterygota</taxon>
        <taxon>Neoptera</taxon>
        <taxon>Paraneoptera</taxon>
        <taxon>Hemiptera</taxon>
        <taxon>Sternorrhyncha</taxon>
        <taxon>Psylloidea</taxon>
        <taxon>Psyllidae</taxon>
        <taxon>Psyllinae</taxon>
        <taxon>Cacopsylla</taxon>
    </lineage>
</organism>
<feature type="transmembrane region" description="Helical" evidence="1">
    <location>
        <begin position="38"/>
        <end position="56"/>
    </location>
</feature>
<accession>A0A8D8VS87</accession>
<dbReference type="AlphaFoldDB" id="A0A8D8VS87"/>
<feature type="transmembrane region" description="Helical" evidence="1">
    <location>
        <begin position="62"/>
        <end position="88"/>
    </location>
</feature>
<name>A0A8D8VS87_9HEMI</name>
<reference evidence="2" key="1">
    <citation type="submission" date="2021-05" db="EMBL/GenBank/DDBJ databases">
        <authorList>
            <person name="Alioto T."/>
            <person name="Alioto T."/>
            <person name="Gomez Garrido J."/>
        </authorList>
    </citation>
    <scope>NUCLEOTIDE SEQUENCE</scope>
</reference>
<evidence type="ECO:0000313" key="2">
    <source>
        <dbReference type="EMBL" id="CAG6633793.1"/>
    </source>
</evidence>
<feature type="transmembrane region" description="Helical" evidence="1">
    <location>
        <begin position="100"/>
        <end position="119"/>
    </location>
</feature>
<proteinExistence type="predicted"/>
<keyword evidence="1" id="KW-0812">Transmembrane</keyword>
<protein>
    <submittedName>
        <fullName evidence="2">Uncharacterized protein</fullName>
    </submittedName>
</protein>
<dbReference type="EMBL" id="HBUF01083902">
    <property type="protein sequence ID" value="CAG6633793.1"/>
    <property type="molecule type" value="Transcribed_RNA"/>
</dbReference>
<sequence>MLMLPSRTYPVIWRIEGKLSRTKRRTIREQTSTTRRPFSIIIFSCFFYFLPGYILLFFYFSLFIFSCFSIFFLVLYSPVFLFIFPVGGSSFHFLPSFPHFFLYLFSSSFGFYSPVFPFYS</sequence>
<keyword evidence="1" id="KW-0472">Membrane</keyword>
<evidence type="ECO:0000256" key="1">
    <source>
        <dbReference type="SAM" id="Phobius"/>
    </source>
</evidence>